<dbReference type="SUPFAM" id="SSF109604">
    <property type="entry name" value="HD-domain/PDEase-like"/>
    <property type="match status" value="1"/>
</dbReference>
<dbReference type="GO" id="GO:0008773">
    <property type="term" value="F:[protein-PII] uridylyltransferase activity"/>
    <property type="evidence" value="ECO:0007669"/>
    <property type="project" value="InterPro"/>
</dbReference>
<dbReference type="InterPro" id="IPR003607">
    <property type="entry name" value="HD/PDEase_dom"/>
</dbReference>
<keyword evidence="3" id="KW-0677">Repeat</keyword>
<evidence type="ECO:0000256" key="3">
    <source>
        <dbReference type="ARBA" id="ARBA00022737"/>
    </source>
</evidence>
<protein>
    <submittedName>
        <fullName evidence="9">Bifunctional uridylyltransferase/uridylyl-removing enzyme</fullName>
    </submittedName>
</protein>
<evidence type="ECO:0000256" key="1">
    <source>
        <dbReference type="ARBA" id="ARBA00022679"/>
    </source>
</evidence>
<feature type="domain" description="ACT" evidence="7">
    <location>
        <begin position="642"/>
        <end position="709"/>
    </location>
</feature>
<reference evidence="9 10" key="1">
    <citation type="submission" date="2020-08" db="EMBL/GenBank/DDBJ databases">
        <title>Whole genome shotgun sequence of Actinocatenispora thailandica NBRC 105041.</title>
        <authorList>
            <person name="Komaki H."/>
            <person name="Tamura T."/>
        </authorList>
    </citation>
    <scope>NUCLEOTIDE SEQUENCE [LARGE SCALE GENOMIC DNA]</scope>
    <source>
        <strain evidence="9 10">NBRC 105041</strain>
    </source>
</reference>
<name>A0A7R7DN97_9ACTN</name>
<dbReference type="EMBL" id="AP023355">
    <property type="protein sequence ID" value="BCJ34768.1"/>
    <property type="molecule type" value="Genomic_DNA"/>
</dbReference>
<dbReference type="NCBIfam" id="NF002895">
    <property type="entry name" value="PRK03381.1"/>
    <property type="match status" value="1"/>
</dbReference>
<keyword evidence="2 9" id="KW-0548">Nucleotidyltransferase</keyword>
<sequence>MARVADAVWYPIWDAGIDLDHAVRTVPEMLAVGRADVKAALGLIDARYVAGDRGMAERVRAAVRVDWRRQAAAHLAELHEITAARWDRFGELAFEPEGDLKEARGGLRDGVVLRGIALAQLVPGPRGAVGEAYRRLLNVREALHARAGRRLDRLVAELTGPVAELLADAGAGLPPADRVVPVGRPTDVTDWRRLDPGLALRAQIADDARTISYATQDAWRSVRRLRGTRTSFGVRRGRVSRRPLDDGVVEQDGEVVLARAALAPERADPALPIRVVAAAARSGLPVAGPTLEWLAASCAAPPVPWPPAVREAFLRLLGSGPGLVEAWEAADRYGLIERWLPEWSAVRNLPQPGPVHRHTVDRHLVQTVVCAAEASRAVSRPDLLLLGALLHDIGKGRGVDHSAAGAAIAERVGARMGLEPGDVAVLGRLVRRHLLLPDTATRRDLADPVTAGAVAEAVDTTDLLDLLAALSVADATAAGPLAASRWRLELIGTLVGRVRATLRTGESPSPSPPAPEVLALAAGPLPAVASTDEMVRVVAPGEPGLLAAVSGCLAAHRLTVRSADVSPLPGSSAVAVECAIGPDFGTGPDPARLAADLRRAVRGEFPVAERLAARERGYPRAGSGAAPPRVVWHDGAATGAVVLELRAADRIGLLYRVARALAGADAWVRSARISTLGASAVDTFYLVGEFTSAARRAAVAEAVLAAAAG</sequence>
<dbReference type="SUPFAM" id="SSF55021">
    <property type="entry name" value="ACT-like"/>
    <property type="match status" value="1"/>
</dbReference>
<evidence type="ECO:0000256" key="4">
    <source>
        <dbReference type="ARBA" id="ARBA00022801"/>
    </source>
</evidence>
<evidence type="ECO:0000256" key="5">
    <source>
        <dbReference type="ARBA" id="ARBA00022842"/>
    </source>
</evidence>
<dbReference type="PANTHER" id="PTHR47320">
    <property type="entry name" value="BIFUNCTIONAL URIDYLYLTRANSFERASE/URIDYLYL-REMOVING ENZYME"/>
    <property type="match status" value="1"/>
</dbReference>
<evidence type="ECO:0000313" key="10">
    <source>
        <dbReference type="Proteomes" id="UP000611640"/>
    </source>
</evidence>
<dbReference type="PANTHER" id="PTHR47320:SF1">
    <property type="entry name" value="BIFUNCTIONAL URIDYLYLTRANSFERASE_URIDYLYL-REMOVING ENZYME"/>
    <property type="match status" value="1"/>
</dbReference>
<accession>A0A7R7DN97</accession>
<dbReference type="InterPro" id="IPR006674">
    <property type="entry name" value="HD_domain"/>
</dbReference>
<keyword evidence="10" id="KW-1185">Reference proteome</keyword>
<evidence type="ECO:0000259" key="8">
    <source>
        <dbReference type="PROSITE" id="PS51831"/>
    </source>
</evidence>
<dbReference type="AlphaFoldDB" id="A0A7R7DN97"/>
<dbReference type="Proteomes" id="UP000611640">
    <property type="component" value="Chromosome"/>
</dbReference>
<dbReference type="CDD" id="cd02116">
    <property type="entry name" value="ACT"/>
    <property type="match status" value="1"/>
</dbReference>
<dbReference type="InterPro" id="IPR010043">
    <property type="entry name" value="UTase/UR"/>
</dbReference>
<dbReference type="InterPro" id="IPR002912">
    <property type="entry name" value="ACT_dom"/>
</dbReference>
<dbReference type="PROSITE" id="PS51831">
    <property type="entry name" value="HD"/>
    <property type="match status" value="1"/>
</dbReference>
<evidence type="ECO:0000256" key="2">
    <source>
        <dbReference type="ARBA" id="ARBA00022695"/>
    </source>
</evidence>
<organism evidence="9 10">
    <name type="scientific">Actinocatenispora thailandica</name>
    <dbReference type="NCBI Taxonomy" id="227318"/>
    <lineage>
        <taxon>Bacteria</taxon>
        <taxon>Bacillati</taxon>
        <taxon>Actinomycetota</taxon>
        <taxon>Actinomycetes</taxon>
        <taxon>Micromonosporales</taxon>
        <taxon>Micromonosporaceae</taxon>
        <taxon>Actinocatenispora</taxon>
    </lineage>
</organism>
<dbReference type="GO" id="GO:0016787">
    <property type="term" value="F:hydrolase activity"/>
    <property type="evidence" value="ECO:0007669"/>
    <property type="project" value="UniProtKB-KW"/>
</dbReference>
<keyword evidence="1" id="KW-0808">Transferase</keyword>
<dbReference type="SMART" id="SM00471">
    <property type="entry name" value="HDc"/>
    <property type="match status" value="1"/>
</dbReference>
<keyword evidence="5" id="KW-0460">Magnesium</keyword>
<dbReference type="Pfam" id="PF01966">
    <property type="entry name" value="HD"/>
    <property type="match status" value="1"/>
</dbReference>
<dbReference type="Gene3D" id="1.10.3090.10">
    <property type="entry name" value="cca-adding enzyme, domain 2"/>
    <property type="match status" value="1"/>
</dbReference>
<dbReference type="InterPro" id="IPR045865">
    <property type="entry name" value="ACT-like_dom_sf"/>
</dbReference>
<keyword evidence="4" id="KW-0378">Hydrolase</keyword>
<dbReference type="KEGG" id="atl:Athai_22710"/>
<feature type="domain" description="HD" evidence="8">
    <location>
        <begin position="360"/>
        <end position="464"/>
    </location>
</feature>
<evidence type="ECO:0000259" key="7">
    <source>
        <dbReference type="PROSITE" id="PS51671"/>
    </source>
</evidence>
<proteinExistence type="predicted"/>
<evidence type="ECO:0000256" key="6">
    <source>
        <dbReference type="ARBA" id="ARBA00023268"/>
    </source>
</evidence>
<evidence type="ECO:0000313" key="9">
    <source>
        <dbReference type="EMBL" id="BCJ34768.1"/>
    </source>
</evidence>
<dbReference type="PROSITE" id="PS51671">
    <property type="entry name" value="ACT"/>
    <property type="match status" value="1"/>
</dbReference>
<gene>
    <name evidence="9" type="primary">glnD</name>
    <name evidence="9" type="ORF">Athai_22710</name>
</gene>
<keyword evidence="6" id="KW-0511">Multifunctional enzyme</keyword>